<keyword evidence="3" id="KW-1185">Reference proteome</keyword>
<evidence type="ECO:0000313" key="2">
    <source>
        <dbReference type="EMBL" id="KAJ7645744.1"/>
    </source>
</evidence>
<accession>A0AAD7CDD3</accession>
<feature type="compositionally biased region" description="Low complexity" evidence="1">
    <location>
        <begin position="42"/>
        <end position="58"/>
    </location>
</feature>
<evidence type="ECO:0000313" key="3">
    <source>
        <dbReference type="Proteomes" id="UP001221757"/>
    </source>
</evidence>
<dbReference type="Proteomes" id="UP001221757">
    <property type="component" value="Unassembled WGS sequence"/>
</dbReference>
<dbReference type="AlphaFoldDB" id="A0AAD7CDD3"/>
<reference evidence="2" key="1">
    <citation type="submission" date="2023-03" db="EMBL/GenBank/DDBJ databases">
        <title>Massive genome expansion in bonnet fungi (Mycena s.s.) driven by repeated elements and novel gene families across ecological guilds.</title>
        <authorList>
            <consortium name="Lawrence Berkeley National Laboratory"/>
            <person name="Harder C.B."/>
            <person name="Miyauchi S."/>
            <person name="Viragh M."/>
            <person name="Kuo A."/>
            <person name="Thoen E."/>
            <person name="Andreopoulos B."/>
            <person name="Lu D."/>
            <person name="Skrede I."/>
            <person name="Drula E."/>
            <person name="Henrissat B."/>
            <person name="Morin E."/>
            <person name="Kohler A."/>
            <person name="Barry K."/>
            <person name="LaButti K."/>
            <person name="Morin E."/>
            <person name="Salamov A."/>
            <person name="Lipzen A."/>
            <person name="Mereny Z."/>
            <person name="Hegedus B."/>
            <person name="Baldrian P."/>
            <person name="Stursova M."/>
            <person name="Weitz H."/>
            <person name="Taylor A."/>
            <person name="Grigoriev I.V."/>
            <person name="Nagy L.G."/>
            <person name="Martin F."/>
            <person name="Kauserud H."/>
        </authorList>
    </citation>
    <scope>NUCLEOTIDE SEQUENCE</scope>
    <source>
        <strain evidence="2">CBHHK067</strain>
    </source>
</reference>
<organism evidence="2 3">
    <name type="scientific">Mycena rosella</name>
    <name type="common">Pink bonnet</name>
    <name type="synonym">Agaricus rosellus</name>
    <dbReference type="NCBI Taxonomy" id="1033263"/>
    <lineage>
        <taxon>Eukaryota</taxon>
        <taxon>Fungi</taxon>
        <taxon>Dikarya</taxon>
        <taxon>Basidiomycota</taxon>
        <taxon>Agaricomycotina</taxon>
        <taxon>Agaricomycetes</taxon>
        <taxon>Agaricomycetidae</taxon>
        <taxon>Agaricales</taxon>
        <taxon>Marasmiineae</taxon>
        <taxon>Mycenaceae</taxon>
        <taxon>Mycena</taxon>
    </lineage>
</organism>
<feature type="compositionally biased region" description="Acidic residues" evidence="1">
    <location>
        <begin position="1"/>
        <end position="10"/>
    </location>
</feature>
<dbReference type="EMBL" id="JARKIE010000395">
    <property type="protein sequence ID" value="KAJ7645744.1"/>
    <property type="molecule type" value="Genomic_DNA"/>
</dbReference>
<feature type="region of interest" description="Disordered" evidence="1">
    <location>
        <begin position="1"/>
        <end position="59"/>
    </location>
</feature>
<proteinExistence type="predicted"/>
<dbReference type="PANTHER" id="PTHR35871">
    <property type="entry name" value="EXPRESSED PROTEIN"/>
    <property type="match status" value="1"/>
</dbReference>
<evidence type="ECO:0000256" key="1">
    <source>
        <dbReference type="SAM" id="MobiDB-lite"/>
    </source>
</evidence>
<dbReference type="PANTHER" id="PTHR35871:SF1">
    <property type="entry name" value="CXC1-LIKE CYSTEINE CLUSTER ASSOCIATED WITH KDZ TRANSPOSASES DOMAIN-CONTAINING PROTEIN"/>
    <property type="match status" value="1"/>
</dbReference>
<comment type="caution">
    <text evidence="2">The sequence shown here is derived from an EMBL/GenBank/DDBJ whole genome shotgun (WGS) entry which is preliminary data.</text>
</comment>
<sequence length="390" mass="44162">MEIEDSDDEADNRANPLPFDPAGPILLCIGSDDEDNTNTVMSDTPATPTSPDSSTLSAPEKEVLAVDSIADFVEGAADDSGAKTWPELQALASKAKVKARKVKNYWDEVIYASLEHFYRFAAWQGRLKAALRVANNLGQGAAFAWVLTVNARHFERVGHCKPSRQGKCSTGKAESALDNEAFNLGVRSWLRTLSPGTVTPILLRRHVNDCLLPSLNMKKKSFSTRQCRRWLYRLGYQRKKHMKGVYWDGHEHKDVKKHRKEYCRLVKPLERYMATYDGPEMAETLPNLGPGEKEHVFIVQDESSFHDNNFQNKSFYLKDNEAVLKLKTRGRLMHRSDYLCVRYGRLKLTEELLKINEKLPPGERLEVTEAGITIFPNGKEGVGDDYWNGQ</sequence>
<gene>
    <name evidence="2" type="ORF">B0H17DRAFT_1215939</name>
</gene>
<name>A0AAD7CDD3_MYCRO</name>
<protein>
    <submittedName>
        <fullName evidence="2">Uncharacterized protein</fullName>
    </submittedName>
</protein>